<gene>
    <name evidence="4" type="ORF">H9Q78_12445</name>
</gene>
<dbReference type="AlphaFoldDB" id="A0A7G9G8D6"/>
<dbReference type="PANTHER" id="PTHR33563:SF1">
    <property type="entry name" value="3-DEHYDROQUINATE SYNTHASE"/>
    <property type="match status" value="1"/>
</dbReference>
<dbReference type="GO" id="GO:0003856">
    <property type="term" value="F:3-dehydroquinate synthase activity"/>
    <property type="evidence" value="ECO:0007669"/>
    <property type="project" value="InterPro"/>
</dbReference>
<evidence type="ECO:0000256" key="2">
    <source>
        <dbReference type="ARBA" id="ARBA00023141"/>
    </source>
</evidence>
<dbReference type="KEGG" id="qdo:H9Q78_12445"/>
<proteinExistence type="predicted"/>
<keyword evidence="2" id="KW-0057">Aromatic amino acid biosynthesis</keyword>
<dbReference type="GO" id="GO:0009073">
    <property type="term" value="P:aromatic amino acid family biosynthetic process"/>
    <property type="evidence" value="ECO:0007669"/>
    <property type="project" value="UniProtKB-KW"/>
</dbReference>
<protein>
    <submittedName>
        <fullName evidence="4">3-dehydroquinate synthase</fullName>
    </submittedName>
</protein>
<dbReference type="Proteomes" id="UP000515823">
    <property type="component" value="Chromosome"/>
</dbReference>
<dbReference type="InterPro" id="IPR002812">
    <property type="entry name" value="DHQS"/>
</dbReference>
<evidence type="ECO:0000313" key="4">
    <source>
        <dbReference type="EMBL" id="QNM07068.1"/>
    </source>
</evidence>
<sequence length="185" mass="20639">MENQKKEWMAERQLTKITRLLKLGTGVRVELDFIDALSEEEGILIGNTCKGFVKAMSENREVDTYPRRVFRVNAGALHQYVYMRDGVTKYLAEVEPGDELTVFSPDGFRTAFVGRVKKEKRPLWRIELENGISATVQEADSVYLEGSGSPSAFAGLSEGDSLASYPAEPSGRHKGEAVAEYIEEL</sequence>
<evidence type="ECO:0000256" key="1">
    <source>
        <dbReference type="ARBA" id="ARBA00022605"/>
    </source>
</evidence>
<dbReference type="InterPro" id="IPR056179">
    <property type="entry name" value="DHQS_C"/>
</dbReference>
<name>A0A7G9G8D6_9FIRM</name>
<dbReference type="EMBL" id="CP060634">
    <property type="protein sequence ID" value="QNM07068.1"/>
    <property type="molecule type" value="Genomic_DNA"/>
</dbReference>
<dbReference type="GO" id="GO:0016491">
    <property type="term" value="F:oxidoreductase activity"/>
    <property type="evidence" value="ECO:0007669"/>
    <property type="project" value="InterPro"/>
</dbReference>
<reference evidence="4 5" key="1">
    <citation type="submission" date="2020-08" db="EMBL/GenBank/DDBJ databases">
        <authorList>
            <person name="Liu C."/>
            <person name="Sun Q."/>
        </authorList>
    </citation>
    <scope>NUCLEOTIDE SEQUENCE [LARGE SCALE GENOMIC DNA]</scope>
    <source>
        <strain evidence="4 5">NSJ-38</strain>
    </source>
</reference>
<dbReference type="PANTHER" id="PTHR33563">
    <property type="match status" value="1"/>
</dbReference>
<feature type="domain" description="3-dehydroquinate synthase C-terminal" evidence="3">
    <location>
        <begin position="16"/>
        <end position="184"/>
    </location>
</feature>
<accession>A0A7G9G8D6</accession>
<keyword evidence="5" id="KW-1185">Reference proteome</keyword>
<evidence type="ECO:0000313" key="5">
    <source>
        <dbReference type="Proteomes" id="UP000515823"/>
    </source>
</evidence>
<dbReference type="Pfam" id="PF26558">
    <property type="entry name" value="DHQS_2nd"/>
    <property type="match status" value="1"/>
</dbReference>
<dbReference type="GO" id="GO:0008652">
    <property type="term" value="P:amino acid biosynthetic process"/>
    <property type="evidence" value="ECO:0007669"/>
    <property type="project" value="UniProtKB-KW"/>
</dbReference>
<evidence type="ECO:0000259" key="3">
    <source>
        <dbReference type="Pfam" id="PF26558"/>
    </source>
</evidence>
<organism evidence="4 5">
    <name type="scientific">Qiania dongpingensis</name>
    <dbReference type="NCBI Taxonomy" id="2763669"/>
    <lineage>
        <taxon>Bacteria</taxon>
        <taxon>Bacillati</taxon>
        <taxon>Bacillota</taxon>
        <taxon>Clostridia</taxon>
        <taxon>Lachnospirales</taxon>
        <taxon>Lachnospiraceae</taxon>
        <taxon>Qiania</taxon>
    </lineage>
</organism>
<keyword evidence="1" id="KW-0028">Amino-acid biosynthesis</keyword>